<comment type="caution">
    <text evidence="1">The sequence shown here is derived from an EMBL/GenBank/DDBJ whole genome shotgun (WGS) entry which is preliminary data.</text>
</comment>
<evidence type="ECO:0000313" key="2">
    <source>
        <dbReference type="Proteomes" id="UP000886998"/>
    </source>
</evidence>
<dbReference type="EMBL" id="BMAV01024875">
    <property type="protein sequence ID" value="GFS36818.1"/>
    <property type="molecule type" value="Genomic_DNA"/>
</dbReference>
<protein>
    <submittedName>
        <fullName evidence="1">Uncharacterized protein</fullName>
    </submittedName>
</protein>
<sequence>MNQKKKRKSCKLVIESDFECFCGDDENVNKSDGHTCVGWERGGLPSSLQTHVCRMDLTSSSYLTWGKFLSRFGSIPTSLWPPPAKSSAPCTCSEPWVHFRENFTKQKR</sequence>
<keyword evidence="2" id="KW-1185">Reference proteome</keyword>
<reference evidence="1" key="1">
    <citation type="submission" date="2020-08" db="EMBL/GenBank/DDBJ databases">
        <title>Multicomponent nature underlies the extraordinary mechanical properties of spider dragline silk.</title>
        <authorList>
            <person name="Kono N."/>
            <person name="Nakamura H."/>
            <person name="Mori M."/>
            <person name="Yoshida Y."/>
            <person name="Ohtoshi R."/>
            <person name="Malay A.D."/>
            <person name="Moran D.A.P."/>
            <person name="Tomita M."/>
            <person name="Numata K."/>
            <person name="Arakawa K."/>
        </authorList>
    </citation>
    <scope>NUCLEOTIDE SEQUENCE</scope>
</reference>
<proteinExistence type="predicted"/>
<evidence type="ECO:0000313" key="1">
    <source>
        <dbReference type="EMBL" id="GFS36818.1"/>
    </source>
</evidence>
<dbReference type="Proteomes" id="UP000886998">
    <property type="component" value="Unassembled WGS sequence"/>
</dbReference>
<accession>A0A8X6M9E0</accession>
<dbReference type="AlphaFoldDB" id="A0A8X6M9E0"/>
<name>A0A8X6M9E0_9ARAC</name>
<organism evidence="1 2">
    <name type="scientific">Trichonephila inaurata madagascariensis</name>
    <dbReference type="NCBI Taxonomy" id="2747483"/>
    <lineage>
        <taxon>Eukaryota</taxon>
        <taxon>Metazoa</taxon>
        <taxon>Ecdysozoa</taxon>
        <taxon>Arthropoda</taxon>
        <taxon>Chelicerata</taxon>
        <taxon>Arachnida</taxon>
        <taxon>Araneae</taxon>
        <taxon>Araneomorphae</taxon>
        <taxon>Entelegynae</taxon>
        <taxon>Araneoidea</taxon>
        <taxon>Nephilidae</taxon>
        <taxon>Trichonephila</taxon>
        <taxon>Trichonephila inaurata</taxon>
    </lineage>
</organism>
<gene>
    <name evidence="1" type="ORF">TNIN_2701</name>
</gene>